<dbReference type="GO" id="GO:0016020">
    <property type="term" value="C:membrane"/>
    <property type="evidence" value="ECO:0007669"/>
    <property type="project" value="InterPro"/>
</dbReference>
<dbReference type="Pfam" id="PF04333">
    <property type="entry name" value="MlaA"/>
    <property type="match status" value="1"/>
</dbReference>
<comment type="similarity">
    <text evidence="1">Belongs to the MlaA family.</text>
</comment>
<keyword evidence="5" id="KW-1185">Reference proteome</keyword>
<dbReference type="Proteomes" id="UP000681425">
    <property type="component" value="Chromosome"/>
</dbReference>
<keyword evidence="2" id="KW-0732">Signal</keyword>
<evidence type="ECO:0000256" key="1">
    <source>
        <dbReference type="ARBA" id="ARBA00010634"/>
    </source>
</evidence>
<evidence type="ECO:0000313" key="5">
    <source>
        <dbReference type="Proteomes" id="UP000681425"/>
    </source>
</evidence>
<dbReference type="PANTHER" id="PTHR30035">
    <property type="entry name" value="LIPOPROTEIN VACJ-RELATED"/>
    <property type="match status" value="1"/>
</dbReference>
<dbReference type="GO" id="GO:0120010">
    <property type="term" value="P:intermembrane phospholipid transfer"/>
    <property type="evidence" value="ECO:0007669"/>
    <property type="project" value="TreeGrafter"/>
</dbReference>
<keyword evidence="4" id="KW-0449">Lipoprotein</keyword>
<gene>
    <name evidence="4" type="ORF">KFK14_08640</name>
</gene>
<organism evidence="4 5">
    <name type="scientific">Sphingobium phenoxybenzoativorans</name>
    <dbReference type="NCBI Taxonomy" id="1592790"/>
    <lineage>
        <taxon>Bacteria</taxon>
        <taxon>Pseudomonadati</taxon>
        <taxon>Pseudomonadota</taxon>
        <taxon>Alphaproteobacteria</taxon>
        <taxon>Sphingomonadales</taxon>
        <taxon>Sphingomonadaceae</taxon>
        <taxon>Sphingobium</taxon>
    </lineage>
</organism>
<evidence type="ECO:0000313" key="4">
    <source>
        <dbReference type="EMBL" id="QUT08182.1"/>
    </source>
</evidence>
<accession>A0A975KD70</accession>
<dbReference type="InterPro" id="IPR007428">
    <property type="entry name" value="MlaA"/>
</dbReference>
<feature type="compositionally biased region" description="Low complexity" evidence="3">
    <location>
        <begin position="314"/>
        <end position="327"/>
    </location>
</feature>
<dbReference type="PRINTS" id="PR01805">
    <property type="entry name" value="VACJLIPOPROT"/>
</dbReference>
<dbReference type="KEGG" id="spph:KFK14_08640"/>
<dbReference type="AlphaFoldDB" id="A0A975KD70"/>
<sequence length="327" mass="35069">MLLAGAQLNSADSPLLAPVLPMVSVESLYEDEALSGFAPGAGALAVSEMAVPAESMALASDSDMEQNEIVVQGRRHEPTPGDPLESFNAQSYEITQDVDKAIVAPAAMAYRDALPAPVRSGIRNFFNNLAEPIVFLNFLLQIKPGKAVETLGRFAINTTIGGAGLFDMAKRRPFNLPLRRNGFANSMGYYGIKTGAFLYLPLIGPTTVRDLIGLTLDKLVLPVAIGKPFNQPYYSIPSALVGTIDYRVEFDAELRRIREESDDPYAASRDNYLRSRQAEIDELRGIRPAMSAPDGVTSGTGPLVQPVLPPAEPAAPAISGESEPPNP</sequence>
<evidence type="ECO:0000256" key="2">
    <source>
        <dbReference type="ARBA" id="ARBA00022729"/>
    </source>
</evidence>
<feature type="region of interest" description="Disordered" evidence="3">
    <location>
        <begin position="284"/>
        <end position="327"/>
    </location>
</feature>
<dbReference type="PANTHER" id="PTHR30035:SF3">
    <property type="entry name" value="INTERMEMBRANE PHOSPHOLIPID TRANSPORT SYSTEM LIPOPROTEIN MLAA"/>
    <property type="match status" value="1"/>
</dbReference>
<proteinExistence type="inferred from homology"/>
<name>A0A975KD70_9SPHN</name>
<reference evidence="4" key="1">
    <citation type="submission" date="2021-04" db="EMBL/GenBank/DDBJ databases">
        <title>Isolation of p-tert-butylphenol degrading bacteria Sphingobium phenoxybenzoativorans Tas13 from active sludge.</title>
        <authorList>
            <person name="Li Y."/>
        </authorList>
    </citation>
    <scope>NUCLEOTIDE SEQUENCE</scope>
    <source>
        <strain evidence="4">Tas13</strain>
    </source>
</reference>
<dbReference type="EMBL" id="CP073910">
    <property type="protein sequence ID" value="QUT08182.1"/>
    <property type="molecule type" value="Genomic_DNA"/>
</dbReference>
<evidence type="ECO:0000256" key="3">
    <source>
        <dbReference type="SAM" id="MobiDB-lite"/>
    </source>
</evidence>
<protein>
    <submittedName>
        <fullName evidence="4">VacJ family lipoprotein</fullName>
    </submittedName>
</protein>